<dbReference type="OrthoDB" id="8656020at2"/>
<feature type="compositionally biased region" description="Basic residues" evidence="1">
    <location>
        <begin position="190"/>
        <end position="200"/>
    </location>
</feature>
<dbReference type="Pfam" id="PF21821">
    <property type="entry name" value="Dit_like"/>
    <property type="match status" value="1"/>
</dbReference>
<reference evidence="3 4" key="1">
    <citation type="submission" date="2018-12" db="EMBL/GenBank/DDBJ databases">
        <title>Genome sequencing of Eikenella corrodens KCOM 3110 (= JS217).</title>
        <authorList>
            <person name="Koo J.-K."/>
            <person name="Park S.-N."/>
            <person name="Lim Y.K."/>
        </authorList>
    </citation>
    <scope>NUCLEOTIDE SEQUENCE [LARGE SCALE GENOMIC DNA]</scope>
    <source>
        <strain evidence="3 4">KCOM 3110</strain>
    </source>
</reference>
<dbReference type="Proteomes" id="UP000282435">
    <property type="component" value="Chromosome"/>
</dbReference>
<sequence>MAKVRAVLLKMALIDLVFRLTDTPQTMIGAVRLDALVSEQTSLANGVTQYAVEDGAPISDHISTEAEKLTIEGVVTGASVSLFGTHDRSKMIEAKEALRTINEQRQPITVVTGLDVYPEFAMESCDISRNADDGEQIRISISLTKIRKAKTREADIPPGKVRQSAAGKAGETRKPAGRVTSGRLPDGRRQKLRQARRRSSRQVEPPPA</sequence>
<protein>
    <recommendedName>
        <fullName evidence="2">Dit-like phage tail protein N-terminal domain-containing protein</fullName>
    </recommendedName>
</protein>
<dbReference type="InterPro" id="IPR048494">
    <property type="entry name" value="Dit-like_N"/>
</dbReference>
<gene>
    <name evidence="3" type="ORF">ELB75_11050</name>
</gene>
<dbReference type="EMBL" id="CP034670">
    <property type="protein sequence ID" value="AZR60492.1"/>
    <property type="molecule type" value="Genomic_DNA"/>
</dbReference>
<feature type="region of interest" description="Disordered" evidence="1">
    <location>
        <begin position="148"/>
        <end position="208"/>
    </location>
</feature>
<proteinExistence type="predicted"/>
<dbReference type="AlphaFoldDB" id="A0A3S9SLX9"/>
<dbReference type="RefSeq" id="WP_126983937.1">
    <property type="nucleotide sequence ID" value="NZ_CP034670.1"/>
</dbReference>
<feature type="domain" description="Dit-like phage tail protein N-terminal" evidence="2">
    <location>
        <begin position="33"/>
        <end position="157"/>
    </location>
</feature>
<accession>A0A3S9SLX9</accession>
<evidence type="ECO:0000313" key="4">
    <source>
        <dbReference type="Proteomes" id="UP000282435"/>
    </source>
</evidence>
<name>A0A3S9SLX9_EIKCO</name>
<evidence type="ECO:0000256" key="1">
    <source>
        <dbReference type="SAM" id="MobiDB-lite"/>
    </source>
</evidence>
<evidence type="ECO:0000313" key="3">
    <source>
        <dbReference type="EMBL" id="AZR60492.1"/>
    </source>
</evidence>
<organism evidence="3 4">
    <name type="scientific">Eikenella corrodens</name>
    <dbReference type="NCBI Taxonomy" id="539"/>
    <lineage>
        <taxon>Bacteria</taxon>
        <taxon>Pseudomonadati</taxon>
        <taxon>Pseudomonadota</taxon>
        <taxon>Betaproteobacteria</taxon>
        <taxon>Neisseriales</taxon>
        <taxon>Neisseriaceae</taxon>
        <taxon>Eikenella</taxon>
    </lineage>
</organism>
<evidence type="ECO:0000259" key="2">
    <source>
        <dbReference type="Pfam" id="PF21821"/>
    </source>
</evidence>